<feature type="chain" id="PRO_5015035944" evidence="1">
    <location>
        <begin position="25"/>
        <end position="180"/>
    </location>
</feature>
<reference evidence="4 8" key="4">
    <citation type="submission" date="2018-07" db="EMBL/GenBank/DDBJ databases">
        <title>Mechanisms of high-level aminoglycoside resistance among Gram-negative pathogens in Brazil.</title>
        <authorList>
            <person name="Ballaben A.S."/>
            <person name="Darini A.L.C."/>
            <person name="Doi Y."/>
        </authorList>
    </citation>
    <scope>NUCLEOTIDE SEQUENCE [LARGE SCALE GENOMIC DNA]</scope>
    <source>
        <strain evidence="4 8">B2-305</strain>
    </source>
</reference>
<dbReference type="PANTHER" id="PTHR37089">
    <property type="entry name" value="PROTEIN U-RELATED"/>
    <property type="match status" value="1"/>
</dbReference>
<dbReference type="Gene3D" id="2.60.40.1090">
    <property type="entry name" value="Fimbrial-type adhesion domain"/>
    <property type="match status" value="1"/>
</dbReference>
<dbReference type="Pfam" id="PF05229">
    <property type="entry name" value="SCPU"/>
    <property type="match status" value="1"/>
</dbReference>
<dbReference type="SMART" id="SM00972">
    <property type="entry name" value="SCPU"/>
    <property type="match status" value="1"/>
</dbReference>
<keyword evidence="1" id="KW-0732">Signal</keyword>
<dbReference type="Proteomes" id="UP000045039">
    <property type="component" value="Unassembled WGS sequence"/>
</dbReference>
<keyword evidence="3" id="KW-0946">Virion</keyword>
<feature type="domain" description="Spore coat protein U/FanG" evidence="2">
    <location>
        <begin position="31"/>
        <end position="177"/>
    </location>
</feature>
<evidence type="ECO:0000313" key="10">
    <source>
        <dbReference type="Proteomes" id="UP000284767"/>
    </source>
</evidence>
<comment type="caution">
    <text evidence="4">The sequence shown here is derived from an EMBL/GenBank/DDBJ whole genome shotgun (WGS) entry which is preliminary data.</text>
</comment>
<name>A0A0D6IMI5_PSEAI</name>
<evidence type="ECO:0000313" key="3">
    <source>
        <dbReference type="EMBL" id="CRO78367.1"/>
    </source>
</evidence>
<evidence type="ECO:0000313" key="8">
    <source>
        <dbReference type="Proteomes" id="UP000253594"/>
    </source>
</evidence>
<gene>
    <name evidence="5" type="ORF">ALP65_03746</name>
    <name evidence="4" type="ORF">DT376_05240</name>
    <name evidence="6" type="ORF">IPC1295_30905</name>
    <name evidence="3" type="ORF">PAERUG_P19_London_7_VIM_2_05_10_02506</name>
</gene>
<evidence type="ECO:0000256" key="1">
    <source>
        <dbReference type="SAM" id="SignalP"/>
    </source>
</evidence>
<proteinExistence type="predicted"/>
<evidence type="ECO:0000313" key="4">
    <source>
        <dbReference type="EMBL" id="RCI75898.1"/>
    </source>
</evidence>
<dbReference type="GO" id="GO:0007155">
    <property type="term" value="P:cell adhesion"/>
    <property type="evidence" value="ECO:0007669"/>
    <property type="project" value="InterPro"/>
</dbReference>
<accession>A0A1S1BX80</accession>
<dbReference type="SMR" id="A0A0D6IMI5"/>
<dbReference type="GO" id="GO:0009289">
    <property type="term" value="C:pilus"/>
    <property type="evidence" value="ECO:0007669"/>
    <property type="project" value="InterPro"/>
</dbReference>
<reference evidence="6 10" key="6">
    <citation type="submission" date="2019-01" db="EMBL/GenBank/DDBJ databases">
        <title>The Pseudomonas aeruginosa pan-genome provides new insights on its population structure, horizontal gene transfer and pathogenicity.</title>
        <authorList>
            <person name="Freschi L."/>
            <person name="Vincent A.T."/>
            <person name="Jeukens J."/>
            <person name="Emond-Rheault J.-G."/>
            <person name="Kukavica-Ibrulj I."/>
            <person name="Dupont M.-J."/>
            <person name="Charette S.J."/>
            <person name="Boyle B."/>
            <person name="Levesque R.C."/>
        </authorList>
    </citation>
    <scope>NUCLEOTIDE SEQUENCE [LARGE SCALE GENOMIC DNA]</scope>
    <source>
        <strain evidence="6 10">PA-W36</strain>
    </source>
</reference>
<dbReference type="EMBL" id="RBSQ01001326">
    <property type="protein sequence ID" value="RMS45407.1"/>
    <property type="molecule type" value="Genomic_DNA"/>
</dbReference>
<dbReference type="Proteomes" id="UP000284767">
    <property type="component" value="Unassembled WGS sequence"/>
</dbReference>
<dbReference type="InterPro" id="IPR053167">
    <property type="entry name" value="Spore_coat_component"/>
</dbReference>
<dbReference type="RefSeq" id="WP_003099337.1">
    <property type="nucleotide sequence ID" value="NZ_AP014839.1"/>
</dbReference>
<dbReference type="AlphaFoldDB" id="A0A0D6IMI5"/>
<dbReference type="Proteomes" id="UP000253594">
    <property type="component" value="Unassembled WGS sequence"/>
</dbReference>
<evidence type="ECO:0000313" key="5">
    <source>
        <dbReference type="EMBL" id="RMS45407.1"/>
    </source>
</evidence>
<reference evidence="7" key="1">
    <citation type="submission" date="2015-06" db="EMBL/GenBank/DDBJ databases">
        <authorList>
            <person name="Radhakrishnan Rajesh"/>
            <person name="Underwood Anthony"/>
            <person name="Al-Shahib Ali"/>
        </authorList>
    </citation>
    <scope>NUCLEOTIDE SEQUENCE [LARGE SCALE GENOMIC DNA]</scope>
    <source>
        <strain evidence="7">P19_London_7_VIM_2_05_10</strain>
    </source>
</reference>
<accession>A0A0D6IMI5</accession>
<dbReference type="InterPro" id="IPR036937">
    <property type="entry name" value="Adhesion_dom_fimbrial_sf"/>
</dbReference>
<dbReference type="PANTHER" id="PTHR37089:SF3">
    <property type="entry name" value="EXPORTED PROTEIN"/>
    <property type="match status" value="1"/>
</dbReference>
<feature type="signal peptide" evidence="1">
    <location>
        <begin position="1"/>
        <end position="24"/>
    </location>
</feature>
<dbReference type="EMBL" id="NSNE01000029">
    <property type="protein sequence ID" value="RPM04020.1"/>
    <property type="molecule type" value="Genomic_DNA"/>
</dbReference>
<reference evidence="5 9" key="5">
    <citation type="submission" date="2018-08" db="EMBL/GenBank/DDBJ databases">
        <title>Recombination of ecologically and evolutionarily significant loci maintains genetic cohesion in the Pseudomonas syringae species complex.</title>
        <authorList>
            <person name="Dillon M."/>
            <person name="Thakur S."/>
            <person name="Almeida R.N.D."/>
            <person name="Weir B.S."/>
            <person name="Guttman D.S."/>
        </authorList>
    </citation>
    <scope>NUCLEOTIDE SEQUENCE [LARGE SCALE GENOMIC DNA]</scope>
    <source>
        <strain evidence="5 9">ICMP 7846</strain>
    </source>
</reference>
<protein>
    <submittedName>
        <fullName evidence="3 6">Spore coat protein U</fullName>
    </submittedName>
    <submittedName>
        <fullName evidence="4">Spore coat U domain-containing protein</fullName>
    </submittedName>
</protein>
<keyword evidence="3" id="KW-0167">Capsid protein</keyword>
<organism evidence="4 8">
    <name type="scientific">Pseudomonas aeruginosa</name>
    <dbReference type="NCBI Taxonomy" id="287"/>
    <lineage>
        <taxon>Bacteria</taxon>
        <taxon>Pseudomonadati</taxon>
        <taxon>Pseudomonadota</taxon>
        <taxon>Gammaproteobacteria</taxon>
        <taxon>Pseudomonadales</taxon>
        <taxon>Pseudomonadaceae</taxon>
        <taxon>Pseudomonas</taxon>
    </lineage>
</organism>
<dbReference type="EMBL" id="CVVU01000166">
    <property type="protein sequence ID" value="CRO78367.1"/>
    <property type="molecule type" value="Genomic_DNA"/>
</dbReference>
<sequence>MPMSSRRLFLSLLLLPLPNLVAHADPSPISRAFQVQAVVANGCAFGTAISNNAYDLGTLSFGTLGNLASPVNVASSSGAGSIVLTCTPGMTVSVALDYGVNGGSSSQRYLKRVSGNETLAYQLYQDAAYSQVWGNGALARTIANFPASTQTYTVYARLFAVGSLPSAGNYRDTVTVTLSF</sequence>
<dbReference type="Proteomes" id="UP000270834">
    <property type="component" value="Unassembled WGS sequence"/>
</dbReference>
<evidence type="ECO:0000313" key="7">
    <source>
        <dbReference type="Proteomes" id="UP000045039"/>
    </source>
</evidence>
<evidence type="ECO:0000313" key="9">
    <source>
        <dbReference type="Proteomes" id="UP000270834"/>
    </source>
</evidence>
<evidence type="ECO:0000259" key="2">
    <source>
        <dbReference type="Pfam" id="PF05229"/>
    </source>
</evidence>
<reference evidence="6 10" key="3">
    <citation type="submission" date="2017-08" db="EMBL/GenBank/DDBJ databases">
        <authorList>
            <person name="Feschi L."/>
            <person name="Jeukens J."/>
            <person name="Emond-Rheault J.-G."/>
            <person name="Kukavica-Ibrulj I."/>
            <person name="Boyle B."/>
            <person name="Levesque R.C."/>
        </authorList>
    </citation>
    <scope>NUCLEOTIDE SEQUENCE [LARGE SCALE GENOMIC DNA]</scope>
    <source>
        <strain evidence="6 10">PA-W36</strain>
    </source>
</reference>
<dbReference type="EMBL" id="QORE01000105">
    <property type="protein sequence ID" value="RCI75898.1"/>
    <property type="molecule type" value="Genomic_DNA"/>
</dbReference>
<dbReference type="InterPro" id="IPR007893">
    <property type="entry name" value="Spore_coat_U/FanG"/>
</dbReference>
<evidence type="ECO:0000313" key="6">
    <source>
        <dbReference type="EMBL" id="RPM04020.1"/>
    </source>
</evidence>
<reference evidence="3" key="2">
    <citation type="submission" date="2015-06" db="EMBL/GenBank/DDBJ databases">
        <authorList>
            <person name="Radhakrishnan R."/>
            <person name="Underwood A."/>
            <person name="Al-Shahib A."/>
        </authorList>
    </citation>
    <scope>NUCLEOTIDE SEQUENCE</scope>
    <source>
        <strain evidence="3">P19_London_7_VIM_2_05_10</strain>
    </source>
</reference>